<dbReference type="CDD" id="cd00077">
    <property type="entry name" value="HDc"/>
    <property type="match status" value="1"/>
</dbReference>
<comment type="cofactor">
    <cofactor evidence="11">
        <name>Ni(2+)</name>
        <dbReference type="ChEBI" id="CHEBI:49786"/>
    </cofactor>
    <text evidence="11">Nickel for phosphatase activity.</text>
</comment>
<keyword evidence="7 11" id="KW-0692">RNA repair</keyword>
<dbReference type="OrthoDB" id="9805698at2"/>
<evidence type="ECO:0000259" key="12">
    <source>
        <dbReference type="PROSITE" id="PS51831"/>
    </source>
</evidence>
<dbReference type="Gene3D" id="3.30.460.10">
    <property type="entry name" value="Beta Polymerase, domain 2"/>
    <property type="match status" value="1"/>
</dbReference>
<dbReference type="Gene3D" id="1.10.3090.10">
    <property type="entry name" value="cca-adding enzyme, domain 2"/>
    <property type="match status" value="1"/>
</dbReference>
<dbReference type="GO" id="GO:0005524">
    <property type="term" value="F:ATP binding"/>
    <property type="evidence" value="ECO:0007669"/>
    <property type="project" value="UniProtKB-UniRule"/>
</dbReference>
<evidence type="ECO:0000256" key="9">
    <source>
        <dbReference type="ARBA" id="ARBA00022842"/>
    </source>
</evidence>
<comment type="cofactor">
    <cofactor evidence="11">
        <name>Mg(2+)</name>
        <dbReference type="ChEBI" id="CHEBI:18420"/>
    </cofactor>
    <text evidence="11">Magnesium is required for nucleotidyltransferase activity.</text>
</comment>
<dbReference type="GO" id="GO:0160016">
    <property type="term" value="F:CCACCA tRNA nucleotidyltransferase activity"/>
    <property type="evidence" value="ECO:0007669"/>
    <property type="project" value="RHEA"/>
</dbReference>
<dbReference type="InterPro" id="IPR003607">
    <property type="entry name" value="HD/PDEase_dom"/>
</dbReference>
<dbReference type="SUPFAM" id="SSF81891">
    <property type="entry name" value="Poly A polymerase C-terminal region-like"/>
    <property type="match status" value="1"/>
</dbReference>
<keyword evidence="3 11" id="KW-0819">tRNA processing</keyword>
<dbReference type="InterPro" id="IPR006674">
    <property type="entry name" value="HD_domain"/>
</dbReference>
<keyword evidence="8 11" id="KW-0067">ATP-binding</keyword>
<dbReference type="Pfam" id="PF12627">
    <property type="entry name" value="PolyA_pol_RNAbd"/>
    <property type="match status" value="1"/>
</dbReference>
<dbReference type="AlphaFoldDB" id="A0A1W1XW82"/>
<sequence>MKIYKVGGAVRDRLLGLPVQDTDWVVVGATAEQMVAAGYKPVGKDFPVFLHPKTHEEYALARTERKSGHGYKGFTVYAAPEVTLEEDLARRDLTINAMAEADDGSVIDPFGGQADLQARLFRHVSDAFVEDPVRILRLARFAARFQFGVAPETMALMQQMVSEGEVDHLVAERVWQEVARGLMEAQPSHMFNALRDCGALARIAPEVDALWGVPQRADYHPEVDTGVHVMLVVDYAAAQGMPLPVRFAALCHDLGKATTPADILPGHHGHEPRGVPLVEALCERWRVPGDCRDLAVMVCRDHTHVHRAQELRSATIMDLFLRCDALRKPERFHQMLDACIADKRGRTGFETADYPQADLLRQLLAAAARVDAGAIAQACSDKAQIPERVRIARIAAIEAARKSMAAE</sequence>
<feature type="binding site" evidence="11">
    <location>
        <position position="137"/>
    </location>
    <ligand>
        <name>ATP</name>
        <dbReference type="ChEBI" id="CHEBI:30616"/>
    </ligand>
</feature>
<feature type="domain" description="HD" evidence="12">
    <location>
        <begin position="225"/>
        <end position="326"/>
    </location>
</feature>
<comment type="domain">
    <text evidence="11">Comprises two domains: an N-terminal domain containing the nucleotidyltransferase activity and a C-terminal HD domain associated with both phosphodiesterase and phosphatase activities.</text>
</comment>
<reference evidence="13 14" key="1">
    <citation type="submission" date="2017-04" db="EMBL/GenBank/DDBJ databases">
        <authorList>
            <person name="Afonso C.L."/>
            <person name="Miller P.J."/>
            <person name="Scott M.A."/>
            <person name="Spackman E."/>
            <person name="Goraichik I."/>
            <person name="Dimitrov K.M."/>
            <person name="Suarez D.L."/>
            <person name="Swayne D.E."/>
        </authorList>
    </citation>
    <scope>NUCLEOTIDE SEQUENCE [LARGE SCALE GENOMIC DNA]</scope>
    <source>
        <strain evidence="13 14">DSM 23236</strain>
    </source>
</reference>
<feature type="binding site" evidence="11">
    <location>
        <position position="21"/>
    </location>
    <ligand>
        <name>Mg(2+)</name>
        <dbReference type="ChEBI" id="CHEBI:18420"/>
    </ligand>
</feature>
<feature type="binding site" evidence="11">
    <location>
        <position position="140"/>
    </location>
    <ligand>
        <name>ATP</name>
        <dbReference type="ChEBI" id="CHEBI:30616"/>
    </ligand>
</feature>
<keyword evidence="5 11" id="KW-0479">Metal-binding</keyword>
<dbReference type="PIRSF" id="PIRSF000813">
    <property type="entry name" value="CCA_bact"/>
    <property type="match status" value="1"/>
</dbReference>
<dbReference type="SUPFAM" id="SSF81301">
    <property type="entry name" value="Nucleotidyltransferase"/>
    <property type="match status" value="1"/>
</dbReference>
<keyword evidence="9 11" id="KW-0460">Magnesium</keyword>
<dbReference type="InterPro" id="IPR012006">
    <property type="entry name" value="CCA_bact"/>
</dbReference>
<comment type="similarity">
    <text evidence="11">Belongs to the tRNA nucleotidyltransferase/poly(A) polymerase family. Bacterial CCA-adding enzyme type 1 subfamily.</text>
</comment>
<feature type="binding site" evidence="11">
    <location>
        <position position="140"/>
    </location>
    <ligand>
        <name>CTP</name>
        <dbReference type="ChEBI" id="CHEBI:37563"/>
    </ligand>
</feature>
<dbReference type="EC" id="2.7.7.72" evidence="11"/>
<evidence type="ECO:0000256" key="1">
    <source>
        <dbReference type="ARBA" id="ARBA00022596"/>
    </source>
</evidence>
<keyword evidence="6 11" id="KW-0547">Nucleotide-binding</keyword>
<dbReference type="Pfam" id="PF01743">
    <property type="entry name" value="PolyA_pol"/>
    <property type="match status" value="1"/>
</dbReference>
<proteinExistence type="inferred from homology"/>
<keyword evidence="11" id="KW-0511">Multifunctional enzyme</keyword>
<comment type="catalytic activity">
    <reaction evidence="11">
        <text>a tRNA precursor + 2 CTP + ATP = a tRNA with a 3' CCA end + 3 diphosphate</text>
        <dbReference type="Rhea" id="RHEA:14433"/>
        <dbReference type="Rhea" id="RHEA-COMP:10465"/>
        <dbReference type="Rhea" id="RHEA-COMP:10468"/>
        <dbReference type="ChEBI" id="CHEBI:30616"/>
        <dbReference type="ChEBI" id="CHEBI:33019"/>
        <dbReference type="ChEBI" id="CHEBI:37563"/>
        <dbReference type="ChEBI" id="CHEBI:74896"/>
        <dbReference type="ChEBI" id="CHEBI:83071"/>
        <dbReference type="EC" id="2.7.7.72"/>
    </reaction>
</comment>
<protein>
    <recommendedName>
        <fullName evidence="11">Multifunctional CCA protein</fullName>
    </recommendedName>
    <domain>
        <recommendedName>
            <fullName evidence="11">CCA-adding enzyme</fullName>
            <ecNumber evidence="11">2.7.7.72</ecNumber>
        </recommendedName>
        <alternativeName>
            <fullName evidence="11">CCA tRNA nucleotidyltransferase</fullName>
        </alternativeName>
        <alternativeName>
            <fullName evidence="11">tRNA CCA-pyrophosphorylase</fullName>
        </alternativeName>
        <alternativeName>
            <fullName evidence="11">tRNA adenylyl-/cytidylyl-transferase</fullName>
        </alternativeName>
        <alternativeName>
            <fullName evidence="11">tRNA nucleotidyltransferase</fullName>
        </alternativeName>
        <alternativeName>
            <fullName evidence="11">tRNA-NT</fullName>
        </alternativeName>
    </domain>
    <domain>
        <recommendedName>
            <fullName evidence="11">2'-nucleotidase</fullName>
            <ecNumber evidence="11">3.1.3.-</ecNumber>
        </recommendedName>
    </domain>
    <domain>
        <recommendedName>
            <fullName evidence="11">2',3'-cyclic phosphodiesterase</fullName>
            <ecNumber evidence="11">3.1.4.-</ecNumber>
        </recommendedName>
    </domain>
    <domain>
        <recommendedName>
            <fullName evidence="11">Phosphatase</fullName>
        </recommendedName>
    </domain>
</protein>
<comment type="miscellaneous">
    <text evidence="11">A single active site specifically recognizes both ATP and CTP and is responsible for their addition.</text>
</comment>
<evidence type="ECO:0000256" key="6">
    <source>
        <dbReference type="ARBA" id="ARBA00022741"/>
    </source>
</evidence>
<evidence type="ECO:0000256" key="4">
    <source>
        <dbReference type="ARBA" id="ARBA00022695"/>
    </source>
</evidence>
<feature type="binding site" evidence="11">
    <location>
        <position position="11"/>
    </location>
    <ligand>
        <name>CTP</name>
        <dbReference type="ChEBI" id="CHEBI:37563"/>
    </ligand>
</feature>
<keyword evidence="4 11" id="KW-0548">Nucleotidyltransferase</keyword>
<dbReference type="HAMAP" id="MF_01262">
    <property type="entry name" value="CCA_bact_type2"/>
    <property type="match status" value="1"/>
</dbReference>
<keyword evidence="10 11" id="KW-0694">RNA-binding</keyword>
<evidence type="ECO:0000313" key="14">
    <source>
        <dbReference type="Proteomes" id="UP000192761"/>
    </source>
</evidence>
<evidence type="ECO:0000313" key="13">
    <source>
        <dbReference type="EMBL" id="SMC28115.1"/>
    </source>
</evidence>
<dbReference type="InterPro" id="IPR002646">
    <property type="entry name" value="PolA_pol_head_dom"/>
</dbReference>
<gene>
    <name evidence="11" type="primary">cca</name>
    <name evidence="13" type="ORF">SAMN02745857_03130</name>
</gene>
<keyword evidence="2 11" id="KW-0808">Transferase</keyword>
<feature type="binding site" evidence="11">
    <location>
        <position position="91"/>
    </location>
    <ligand>
        <name>CTP</name>
        <dbReference type="ChEBI" id="CHEBI:37563"/>
    </ligand>
</feature>
<comment type="function">
    <text evidence="11">Catalyzes the addition and repair of the essential 3'-terminal CCA sequence in tRNAs without using a nucleic acid template. Adds these three nucleotides in the order of C, C, and A to the tRNA nucleotide-73, using CTP and ATP as substrates and producing inorganic pyrophosphate. tRNA 3'-terminal CCA addition is required both for tRNA processing and repair. Also involved in tRNA surveillance by mediating tandem CCA addition to generate a CCACCA at the 3' terminus of unstable tRNAs. While stable tRNAs receive only 3'-terminal CCA, unstable tRNAs are marked with CCACCA and rapidly degraded.</text>
</comment>
<evidence type="ECO:0000256" key="3">
    <source>
        <dbReference type="ARBA" id="ARBA00022694"/>
    </source>
</evidence>
<dbReference type="GO" id="GO:0004112">
    <property type="term" value="F:cyclic-nucleotide phosphodiesterase activity"/>
    <property type="evidence" value="ECO:0007669"/>
    <property type="project" value="UniProtKB-UniRule"/>
</dbReference>
<dbReference type="InterPro" id="IPR032828">
    <property type="entry name" value="PolyA_RNA-bd"/>
</dbReference>
<feature type="binding site" evidence="11">
    <location>
        <position position="23"/>
    </location>
    <ligand>
        <name>Mg(2+)</name>
        <dbReference type="ChEBI" id="CHEBI:18420"/>
    </ligand>
</feature>
<evidence type="ECO:0000256" key="8">
    <source>
        <dbReference type="ARBA" id="ARBA00022840"/>
    </source>
</evidence>
<evidence type="ECO:0000256" key="7">
    <source>
        <dbReference type="ARBA" id="ARBA00022800"/>
    </source>
</evidence>
<keyword evidence="1 11" id="KW-0533">Nickel</keyword>
<keyword evidence="11" id="KW-0378">Hydrolase</keyword>
<feature type="binding site" evidence="11">
    <location>
        <position position="8"/>
    </location>
    <ligand>
        <name>ATP</name>
        <dbReference type="ChEBI" id="CHEBI:30616"/>
    </ligand>
</feature>
<dbReference type="InterPro" id="IPR050124">
    <property type="entry name" value="tRNA_CCA-adding_enzyme"/>
</dbReference>
<dbReference type="RefSeq" id="WP_084091911.1">
    <property type="nucleotide sequence ID" value="NZ_FWXD01000020.1"/>
</dbReference>
<dbReference type="HAMAP" id="MF_01261">
    <property type="entry name" value="CCA_bact_type1"/>
    <property type="match status" value="1"/>
</dbReference>
<dbReference type="Pfam" id="PF01966">
    <property type="entry name" value="HD"/>
    <property type="match status" value="1"/>
</dbReference>
<evidence type="ECO:0000256" key="10">
    <source>
        <dbReference type="ARBA" id="ARBA00022884"/>
    </source>
</evidence>
<comment type="subunit">
    <text evidence="11">Monomer. Can also form homodimers and oligomers.</text>
</comment>
<evidence type="ECO:0000256" key="5">
    <source>
        <dbReference type="ARBA" id="ARBA00022723"/>
    </source>
</evidence>
<dbReference type="GO" id="GO:0000049">
    <property type="term" value="F:tRNA binding"/>
    <property type="evidence" value="ECO:0007669"/>
    <property type="project" value="UniProtKB-UniRule"/>
</dbReference>
<dbReference type="PROSITE" id="PS51831">
    <property type="entry name" value="HD"/>
    <property type="match status" value="1"/>
</dbReference>
<dbReference type="GO" id="GO:0001680">
    <property type="term" value="P:tRNA 3'-terminal CCA addition"/>
    <property type="evidence" value="ECO:0007669"/>
    <property type="project" value="UniProtKB-UniRule"/>
</dbReference>
<dbReference type="Proteomes" id="UP000192761">
    <property type="component" value="Unassembled WGS sequence"/>
</dbReference>
<dbReference type="EC" id="3.1.4.-" evidence="11"/>
<dbReference type="GO" id="GO:0000287">
    <property type="term" value="F:magnesium ion binding"/>
    <property type="evidence" value="ECO:0007669"/>
    <property type="project" value="UniProtKB-UniRule"/>
</dbReference>
<dbReference type="FunFam" id="3.30.460.10:FF:000016">
    <property type="entry name" value="Multifunctional CCA protein"/>
    <property type="match status" value="1"/>
</dbReference>
<feature type="binding site" evidence="11">
    <location>
        <position position="11"/>
    </location>
    <ligand>
        <name>ATP</name>
        <dbReference type="ChEBI" id="CHEBI:30616"/>
    </ligand>
</feature>
<feature type="binding site" evidence="11">
    <location>
        <position position="137"/>
    </location>
    <ligand>
        <name>CTP</name>
        <dbReference type="ChEBI" id="CHEBI:37563"/>
    </ligand>
</feature>
<dbReference type="NCBIfam" id="NF008137">
    <property type="entry name" value="PRK10885.1"/>
    <property type="match status" value="1"/>
</dbReference>
<dbReference type="GO" id="GO:0042245">
    <property type="term" value="P:RNA repair"/>
    <property type="evidence" value="ECO:0007669"/>
    <property type="project" value="UniProtKB-KW"/>
</dbReference>
<dbReference type="PANTHER" id="PTHR47545">
    <property type="entry name" value="MULTIFUNCTIONAL CCA PROTEIN"/>
    <property type="match status" value="1"/>
</dbReference>
<dbReference type="STRING" id="1121001.SAMN02745857_03130"/>
<evidence type="ECO:0000256" key="2">
    <source>
        <dbReference type="ARBA" id="ARBA00022679"/>
    </source>
</evidence>
<feature type="binding site" evidence="11">
    <location>
        <position position="8"/>
    </location>
    <ligand>
        <name>CTP</name>
        <dbReference type="ChEBI" id="CHEBI:37563"/>
    </ligand>
</feature>
<comment type="catalytic activity">
    <reaction evidence="11">
        <text>a tRNA with a 3' CCA end + 2 CTP + ATP = a tRNA with a 3' CCACCA end + 3 diphosphate</text>
        <dbReference type="Rhea" id="RHEA:76235"/>
        <dbReference type="Rhea" id="RHEA-COMP:10468"/>
        <dbReference type="Rhea" id="RHEA-COMP:18655"/>
        <dbReference type="ChEBI" id="CHEBI:30616"/>
        <dbReference type="ChEBI" id="CHEBI:33019"/>
        <dbReference type="ChEBI" id="CHEBI:37563"/>
        <dbReference type="ChEBI" id="CHEBI:83071"/>
        <dbReference type="ChEBI" id="CHEBI:195187"/>
    </reaction>
</comment>
<dbReference type="EMBL" id="FWXD01000020">
    <property type="protein sequence ID" value="SMC28115.1"/>
    <property type="molecule type" value="Genomic_DNA"/>
</dbReference>
<feature type="binding site" evidence="11">
    <location>
        <position position="91"/>
    </location>
    <ligand>
        <name>ATP</name>
        <dbReference type="ChEBI" id="CHEBI:30616"/>
    </ligand>
</feature>
<accession>A0A1W1XW82</accession>
<dbReference type="EC" id="3.1.3.-" evidence="11"/>
<name>A0A1W1XW82_9NEIS</name>
<dbReference type="GO" id="GO:0004810">
    <property type="term" value="F:CCA tRNA nucleotidyltransferase activity"/>
    <property type="evidence" value="ECO:0007669"/>
    <property type="project" value="UniProtKB-UniRule"/>
</dbReference>
<dbReference type="PANTHER" id="PTHR47545:SF1">
    <property type="entry name" value="MULTIFUNCTIONAL CCA PROTEIN"/>
    <property type="match status" value="1"/>
</dbReference>
<dbReference type="InterPro" id="IPR043519">
    <property type="entry name" value="NT_sf"/>
</dbReference>
<keyword evidence="14" id="KW-1185">Reference proteome</keyword>
<dbReference type="GO" id="GO:0016791">
    <property type="term" value="F:phosphatase activity"/>
    <property type="evidence" value="ECO:0007669"/>
    <property type="project" value="UniProtKB-UniRule"/>
</dbReference>
<evidence type="ECO:0000256" key="11">
    <source>
        <dbReference type="HAMAP-Rule" id="MF_01261"/>
    </source>
</evidence>
<dbReference type="CDD" id="cd05398">
    <property type="entry name" value="NT_ClassII-CCAase"/>
    <property type="match status" value="1"/>
</dbReference>
<organism evidence="13 14">
    <name type="scientific">Andreprevotia lacus DSM 23236</name>
    <dbReference type="NCBI Taxonomy" id="1121001"/>
    <lineage>
        <taxon>Bacteria</taxon>
        <taxon>Pseudomonadati</taxon>
        <taxon>Pseudomonadota</taxon>
        <taxon>Betaproteobacteria</taxon>
        <taxon>Neisseriales</taxon>
        <taxon>Chitinibacteraceae</taxon>
        <taxon>Andreprevotia</taxon>
    </lineage>
</organism>